<proteinExistence type="predicted"/>
<evidence type="ECO:0000313" key="2">
    <source>
        <dbReference type="Proteomes" id="UP000238762"/>
    </source>
</evidence>
<comment type="caution">
    <text evidence="1">The sequence shown here is derived from an EMBL/GenBank/DDBJ whole genome shotgun (WGS) entry which is preliminary data.</text>
</comment>
<evidence type="ECO:0000313" key="1">
    <source>
        <dbReference type="EMBL" id="PSB04369.1"/>
    </source>
</evidence>
<dbReference type="AlphaFoldDB" id="A0A2T1C7Z5"/>
<dbReference type="EMBL" id="PVWJ01000013">
    <property type="protein sequence ID" value="PSB04369.1"/>
    <property type="molecule type" value="Genomic_DNA"/>
</dbReference>
<keyword evidence="2" id="KW-1185">Reference proteome</keyword>
<accession>A0A2T1C7Z5</accession>
<gene>
    <name evidence="1" type="ORF">C7B64_04105</name>
</gene>
<name>A0A2T1C7Z5_9CYAN</name>
<reference evidence="1 2" key="2">
    <citation type="submission" date="2018-03" db="EMBL/GenBank/DDBJ databases">
        <title>The ancient ancestry and fast evolution of plastids.</title>
        <authorList>
            <person name="Moore K.R."/>
            <person name="Magnabosco C."/>
            <person name="Momper L."/>
            <person name="Gold D.A."/>
            <person name="Bosak T."/>
            <person name="Fournier G.P."/>
        </authorList>
    </citation>
    <scope>NUCLEOTIDE SEQUENCE [LARGE SCALE GENOMIC DNA]</scope>
    <source>
        <strain evidence="1 2">CCAP 1448/3</strain>
    </source>
</reference>
<dbReference type="Proteomes" id="UP000238762">
    <property type="component" value="Unassembled WGS sequence"/>
</dbReference>
<reference evidence="1 2" key="1">
    <citation type="submission" date="2018-02" db="EMBL/GenBank/DDBJ databases">
        <authorList>
            <person name="Cohen D.B."/>
            <person name="Kent A.D."/>
        </authorList>
    </citation>
    <scope>NUCLEOTIDE SEQUENCE [LARGE SCALE GENOMIC DNA]</scope>
    <source>
        <strain evidence="1 2">CCAP 1448/3</strain>
    </source>
</reference>
<dbReference type="OrthoDB" id="495562at2"/>
<protein>
    <submittedName>
        <fullName evidence="1">Uncharacterized protein</fullName>
    </submittedName>
</protein>
<organism evidence="1 2">
    <name type="scientific">Merismopedia glauca CCAP 1448/3</name>
    <dbReference type="NCBI Taxonomy" id="1296344"/>
    <lineage>
        <taxon>Bacteria</taxon>
        <taxon>Bacillati</taxon>
        <taxon>Cyanobacteriota</taxon>
        <taxon>Cyanophyceae</taxon>
        <taxon>Synechococcales</taxon>
        <taxon>Merismopediaceae</taxon>
        <taxon>Merismopedia</taxon>
    </lineage>
</organism>
<sequence length="60" mass="6765">MSSDTCPCCGNTLLRHAKSNRLYWFCNSCHQEMFAITGDCVWSREGNSRLSTAVKSFKGK</sequence>